<proteinExistence type="predicted"/>
<keyword evidence="1 4" id="KW-0489">Methyltransferase</keyword>
<dbReference type="InterPro" id="IPR041698">
    <property type="entry name" value="Methyltransf_25"/>
</dbReference>
<dbReference type="GO" id="GO:0008168">
    <property type="term" value="F:methyltransferase activity"/>
    <property type="evidence" value="ECO:0007669"/>
    <property type="project" value="UniProtKB-KW"/>
</dbReference>
<dbReference type="Pfam" id="PF13649">
    <property type="entry name" value="Methyltransf_25"/>
    <property type="match status" value="1"/>
</dbReference>
<dbReference type="GO" id="GO:0032259">
    <property type="term" value="P:methylation"/>
    <property type="evidence" value="ECO:0007669"/>
    <property type="project" value="UniProtKB-KW"/>
</dbReference>
<organism evidence="4 5">
    <name type="scientific">Ignatzschineria indica</name>
    <dbReference type="NCBI Taxonomy" id="472583"/>
    <lineage>
        <taxon>Bacteria</taxon>
        <taxon>Pseudomonadati</taxon>
        <taxon>Pseudomonadota</taxon>
        <taxon>Gammaproteobacteria</taxon>
        <taxon>Cardiobacteriales</taxon>
        <taxon>Ignatzschineriaceae</taxon>
        <taxon>Ignatzschineria</taxon>
    </lineage>
</organism>
<reference evidence="4 5" key="1">
    <citation type="journal article" date="2018" name="Genome Announc.">
        <title>Ignatzschineria cameli sp. nov., isolated from necrotic foot tissue of dromedaries (Camelus dromedarius) and associated maggots (Wohlfahrtia species) in Dubai.</title>
        <authorList>
            <person name="Tsang C.C."/>
            <person name="Tang J.Y."/>
            <person name="Fong J.Y."/>
            <person name="Kinne J."/>
            <person name="Lee H.H."/>
            <person name="Joseph M."/>
            <person name="Jose S."/>
            <person name="Schuster R.K."/>
            <person name="Tang Y."/>
            <person name="Sivakumar S."/>
            <person name="Chen J.H."/>
            <person name="Teng J.L."/>
            <person name="Lau S.K."/>
            <person name="Wernery U."/>
            <person name="Woo P.C."/>
        </authorList>
    </citation>
    <scope>NUCLEOTIDE SEQUENCE [LARGE SCALE GENOMIC DNA]</scope>
    <source>
        <strain evidence="4 5">KCTC 22643</strain>
    </source>
</reference>
<accession>A0A2U2AJV6</accession>
<evidence type="ECO:0000259" key="3">
    <source>
        <dbReference type="Pfam" id="PF13649"/>
    </source>
</evidence>
<dbReference type="Proteomes" id="UP000244948">
    <property type="component" value="Unassembled WGS sequence"/>
</dbReference>
<keyword evidence="5" id="KW-1185">Reference proteome</keyword>
<dbReference type="PANTHER" id="PTHR43861:SF1">
    <property type="entry name" value="TRANS-ACONITATE 2-METHYLTRANSFERASE"/>
    <property type="match status" value="1"/>
</dbReference>
<keyword evidence="2 4" id="KW-0808">Transferase</keyword>
<evidence type="ECO:0000313" key="5">
    <source>
        <dbReference type="Proteomes" id="UP000244948"/>
    </source>
</evidence>
<protein>
    <submittedName>
        <fullName evidence="4">SAM-dependent methyltransferase</fullName>
    </submittedName>
</protein>
<evidence type="ECO:0000313" key="4">
    <source>
        <dbReference type="EMBL" id="PWD83106.1"/>
    </source>
</evidence>
<dbReference type="AlphaFoldDB" id="A0A2U2AJV6"/>
<comment type="caution">
    <text evidence="4">The sequence shown here is derived from an EMBL/GenBank/DDBJ whole genome shotgun (WGS) entry which is preliminary data.</text>
</comment>
<dbReference type="EMBL" id="QEWR01000003">
    <property type="protein sequence ID" value="PWD83106.1"/>
    <property type="molecule type" value="Genomic_DNA"/>
</dbReference>
<dbReference type="Gene3D" id="3.40.50.150">
    <property type="entry name" value="Vaccinia Virus protein VP39"/>
    <property type="match status" value="1"/>
</dbReference>
<dbReference type="PANTHER" id="PTHR43861">
    <property type="entry name" value="TRANS-ACONITATE 2-METHYLTRANSFERASE-RELATED"/>
    <property type="match status" value="1"/>
</dbReference>
<feature type="domain" description="Methyltransferase" evidence="3">
    <location>
        <begin position="40"/>
        <end position="128"/>
    </location>
</feature>
<dbReference type="InterPro" id="IPR029063">
    <property type="entry name" value="SAM-dependent_MTases_sf"/>
</dbReference>
<dbReference type="CDD" id="cd02440">
    <property type="entry name" value="AdoMet_MTases"/>
    <property type="match status" value="1"/>
</dbReference>
<dbReference type="SUPFAM" id="SSF53335">
    <property type="entry name" value="S-adenosyl-L-methionine-dependent methyltransferases"/>
    <property type="match status" value="1"/>
</dbReference>
<gene>
    <name evidence="4" type="ORF">DC082_06715</name>
</gene>
<dbReference type="RefSeq" id="WP_109236320.1">
    <property type="nucleotide sequence ID" value="NZ_BMXZ01000002.1"/>
</dbReference>
<sequence length="195" mass="22681">MTTKTYYNSEAESFFENTFYVDMEPLYRAFLRYLPAEEIILDVGCGSGRDALYFSQKGYHVEAFDYSEALVELAREKTKLDIQVGSFYEITAKNQYAGVWACASLLHCERDRLPEVLQSLIDSLQNGGVCYLSFKYGSEDREKEGRHFTDLNEEQIAQLLSPHKNILLLQQWITSDNRPDRDDEWLNIIFQKRGD</sequence>
<evidence type="ECO:0000256" key="2">
    <source>
        <dbReference type="ARBA" id="ARBA00022679"/>
    </source>
</evidence>
<name>A0A2U2AJV6_9GAMM</name>
<evidence type="ECO:0000256" key="1">
    <source>
        <dbReference type="ARBA" id="ARBA00022603"/>
    </source>
</evidence>